<evidence type="ECO:0000256" key="1">
    <source>
        <dbReference type="ARBA" id="ARBA00004141"/>
    </source>
</evidence>
<evidence type="ECO:0000256" key="4">
    <source>
        <dbReference type="ARBA" id="ARBA00023136"/>
    </source>
</evidence>
<evidence type="ECO:0000256" key="2">
    <source>
        <dbReference type="ARBA" id="ARBA00022692"/>
    </source>
</evidence>
<evidence type="ECO:0000313" key="8">
    <source>
        <dbReference type="Proteomes" id="UP001470230"/>
    </source>
</evidence>
<feature type="transmembrane region" description="Helical" evidence="5">
    <location>
        <begin position="235"/>
        <end position="258"/>
    </location>
</feature>
<keyword evidence="8" id="KW-1185">Reference proteome</keyword>
<gene>
    <name evidence="7" type="ORF">M9Y10_004356</name>
</gene>
<feature type="transmembrane region" description="Helical" evidence="5">
    <location>
        <begin position="111"/>
        <end position="128"/>
    </location>
</feature>
<dbReference type="EMBL" id="JAPFFF010000010">
    <property type="protein sequence ID" value="KAK8881612.1"/>
    <property type="molecule type" value="Genomic_DNA"/>
</dbReference>
<keyword evidence="4 5" id="KW-0472">Membrane</keyword>
<feature type="transmembrane region" description="Helical" evidence="5">
    <location>
        <begin position="9"/>
        <end position="30"/>
    </location>
</feature>
<proteinExistence type="predicted"/>
<keyword evidence="3 5" id="KW-1133">Transmembrane helix</keyword>
<dbReference type="Pfam" id="PF00892">
    <property type="entry name" value="EamA"/>
    <property type="match status" value="1"/>
</dbReference>
<comment type="caution">
    <text evidence="7">The sequence shown here is derived from an EMBL/GenBank/DDBJ whole genome shotgun (WGS) entry which is preliminary data.</text>
</comment>
<evidence type="ECO:0000313" key="7">
    <source>
        <dbReference type="EMBL" id="KAK8881612.1"/>
    </source>
</evidence>
<feature type="domain" description="EamA" evidence="6">
    <location>
        <begin position="9"/>
        <end position="152"/>
    </location>
</feature>
<organism evidence="7 8">
    <name type="scientific">Tritrichomonas musculus</name>
    <dbReference type="NCBI Taxonomy" id="1915356"/>
    <lineage>
        <taxon>Eukaryota</taxon>
        <taxon>Metamonada</taxon>
        <taxon>Parabasalia</taxon>
        <taxon>Tritrichomonadida</taxon>
        <taxon>Tritrichomonadidae</taxon>
        <taxon>Tritrichomonas</taxon>
    </lineage>
</organism>
<dbReference type="Proteomes" id="UP001470230">
    <property type="component" value="Unassembled WGS sequence"/>
</dbReference>
<feature type="transmembrane region" description="Helical" evidence="5">
    <location>
        <begin position="36"/>
        <end position="59"/>
    </location>
</feature>
<sequence>MDKSKFKPYIAFIFLCIAYGTSSALVSIIRKTVDPIVLSCVRFFFGLVTSIFVFTINIIKDNNYMRHIRQSLSSQSINVPKAMLCGIINYGFPYSLIAISQRSVSSIAVQISQPLVSVFSLLASHILLSNEKCTAKKLFYQLLSVFGTILTSIPTLKFSKSKNAVFMFDYFLLFLSTVSFGFGTVYVKYSQSKPDHTALCMFQLLGAFIYSFVYGVYCFGLNQFIFYLAQIDRSALFLIIILGIFYTCLTSITFLYVLRELGVVVSNYTNVGQIIIGILVGVVFLNEWSNYSFFDIVLSITGLIVLFVSIIFGIQNENKINSNDELTPFVQNL</sequence>
<dbReference type="InterPro" id="IPR050638">
    <property type="entry name" value="AA-Vitamin_Transporters"/>
</dbReference>
<evidence type="ECO:0000259" key="6">
    <source>
        <dbReference type="Pfam" id="PF00892"/>
    </source>
</evidence>
<evidence type="ECO:0000256" key="5">
    <source>
        <dbReference type="SAM" id="Phobius"/>
    </source>
</evidence>
<feature type="transmembrane region" description="Helical" evidence="5">
    <location>
        <begin position="265"/>
        <end position="285"/>
    </location>
</feature>
<name>A0ABR2JTR3_9EUKA</name>
<feature type="transmembrane region" description="Helical" evidence="5">
    <location>
        <begin position="164"/>
        <end position="187"/>
    </location>
</feature>
<feature type="transmembrane region" description="Helical" evidence="5">
    <location>
        <begin position="291"/>
        <end position="314"/>
    </location>
</feature>
<feature type="transmembrane region" description="Helical" evidence="5">
    <location>
        <begin position="199"/>
        <end position="229"/>
    </location>
</feature>
<protein>
    <recommendedName>
        <fullName evidence="6">EamA domain-containing protein</fullName>
    </recommendedName>
</protein>
<dbReference type="PANTHER" id="PTHR32322:SF2">
    <property type="entry name" value="EAMA DOMAIN-CONTAINING PROTEIN"/>
    <property type="match status" value="1"/>
</dbReference>
<comment type="subcellular location">
    <subcellularLocation>
        <location evidence="1">Membrane</location>
        <topology evidence="1">Multi-pass membrane protein</topology>
    </subcellularLocation>
</comment>
<evidence type="ECO:0000256" key="3">
    <source>
        <dbReference type="ARBA" id="ARBA00022989"/>
    </source>
</evidence>
<dbReference type="PANTHER" id="PTHR32322">
    <property type="entry name" value="INNER MEMBRANE TRANSPORTER"/>
    <property type="match status" value="1"/>
</dbReference>
<feature type="transmembrane region" description="Helical" evidence="5">
    <location>
        <begin position="140"/>
        <end position="158"/>
    </location>
</feature>
<accession>A0ABR2JTR3</accession>
<reference evidence="7 8" key="1">
    <citation type="submission" date="2024-04" db="EMBL/GenBank/DDBJ databases">
        <title>Tritrichomonas musculus Genome.</title>
        <authorList>
            <person name="Alves-Ferreira E."/>
            <person name="Grigg M."/>
            <person name="Lorenzi H."/>
            <person name="Galac M."/>
        </authorList>
    </citation>
    <scope>NUCLEOTIDE SEQUENCE [LARGE SCALE GENOMIC DNA]</scope>
    <source>
        <strain evidence="7 8">EAF2021</strain>
    </source>
</reference>
<keyword evidence="2 5" id="KW-0812">Transmembrane</keyword>
<dbReference type="InterPro" id="IPR000620">
    <property type="entry name" value="EamA_dom"/>
</dbReference>